<organism evidence="3 4">
    <name type="scientific">Novosphingobium olei</name>
    <dbReference type="NCBI Taxonomy" id="2728851"/>
    <lineage>
        <taxon>Bacteria</taxon>
        <taxon>Pseudomonadati</taxon>
        <taxon>Pseudomonadota</taxon>
        <taxon>Alphaproteobacteria</taxon>
        <taxon>Sphingomonadales</taxon>
        <taxon>Sphingomonadaceae</taxon>
        <taxon>Novosphingobium</taxon>
    </lineage>
</organism>
<dbReference type="GO" id="GO:0009103">
    <property type="term" value="P:lipopolysaccharide biosynthetic process"/>
    <property type="evidence" value="ECO:0007669"/>
    <property type="project" value="TreeGrafter"/>
</dbReference>
<feature type="transmembrane region" description="Helical" evidence="1">
    <location>
        <begin position="173"/>
        <end position="190"/>
    </location>
</feature>
<keyword evidence="3" id="KW-0012">Acyltransferase</keyword>
<reference evidence="3 4" key="1">
    <citation type="submission" date="2020-04" db="EMBL/GenBank/DDBJ databases">
        <title>Novosphingobium sp. TW-4 isolated from soil.</title>
        <authorList>
            <person name="Dahal R.H."/>
            <person name="Chaudhary D.K."/>
        </authorList>
    </citation>
    <scope>NUCLEOTIDE SEQUENCE [LARGE SCALE GENOMIC DNA]</scope>
    <source>
        <strain evidence="3 4">TW-4</strain>
    </source>
</reference>
<dbReference type="EMBL" id="JABBGM010000002">
    <property type="protein sequence ID" value="NML93203.1"/>
    <property type="molecule type" value="Genomic_DNA"/>
</dbReference>
<dbReference type="Proteomes" id="UP000583556">
    <property type="component" value="Unassembled WGS sequence"/>
</dbReference>
<keyword evidence="1" id="KW-0472">Membrane</keyword>
<feature type="transmembrane region" description="Helical" evidence="1">
    <location>
        <begin position="288"/>
        <end position="307"/>
    </location>
</feature>
<keyword evidence="3" id="KW-0808">Transferase</keyword>
<keyword evidence="4" id="KW-1185">Reference proteome</keyword>
<proteinExistence type="predicted"/>
<gene>
    <name evidence="3" type="ORF">HHL27_05905</name>
</gene>
<comment type="caution">
    <text evidence="3">The sequence shown here is derived from an EMBL/GenBank/DDBJ whole genome shotgun (WGS) entry which is preliminary data.</text>
</comment>
<accession>A0A7Y0G9M0</accession>
<dbReference type="InterPro" id="IPR050879">
    <property type="entry name" value="Acyltransferase_3"/>
</dbReference>
<feature type="transmembrane region" description="Helical" evidence="1">
    <location>
        <begin position="49"/>
        <end position="68"/>
    </location>
</feature>
<feature type="domain" description="Acyltransferase 3" evidence="2">
    <location>
        <begin position="12"/>
        <end position="332"/>
    </location>
</feature>
<feature type="transmembrane region" description="Helical" evidence="1">
    <location>
        <begin position="89"/>
        <end position="107"/>
    </location>
</feature>
<name>A0A7Y0G9M0_9SPHN</name>
<feature type="transmembrane region" description="Helical" evidence="1">
    <location>
        <begin position="256"/>
        <end position="276"/>
    </location>
</feature>
<dbReference type="Pfam" id="PF01757">
    <property type="entry name" value="Acyl_transf_3"/>
    <property type="match status" value="1"/>
</dbReference>
<feature type="transmembrane region" description="Helical" evidence="1">
    <location>
        <begin position="146"/>
        <end position="166"/>
    </location>
</feature>
<dbReference type="GO" id="GO:0016020">
    <property type="term" value="C:membrane"/>
    <property type="evidence" value="ECO:0007669"/>
    <property type="project" value="TreeGrafter"/>
</dbReference>
<dbReference type="PANTHER" id="PTHR23028:SF53">
    <property type="entry name" value="ACYL_TRANSF_3 DOMAIN-CONTAINING PROTEIN"/>
    <property type="match status" value="1"/>
</dbReference>
<dbReference type="InterPro" id="IPR002656">
    <property type="entry name" value="Acyl_transf_3_dom"/>
</dbReference>
<keyword evidence="1" id="KW-0812">Transmembrane</keyword>
<dbReference type="PANTHER" id="PTHR23028">
    <property type="entry name" value="ACETYLTRANSFERASE"/>
    <property type="match status" value="1"/>
</dbReference>
<feature type="transmembrane region" description="Helical" evidence="1">
    <location>
        <begin position="319"/>
        <end position="338"/>
    </location>
</feature>
<evidence type="ECO:0000259" key="2">
    <source>
        <dbReference type="Pfam" id="PF01757"/>
    </source>
</evidence>
<keyword evidence="1" id="KW-1133">Transmembrane helix</keyword>
<evidence type="ECO:0000256" key="1">
    <source>
        <dbReference type="SAM" id="Phobius"/>
    </source>
</evidence>
<protein>
    <submittedName>
        <fullName evidence="3">Acyltransferase</fullName>
    </submittedName>
</protein>
<sequence length="368" mass="40363">MMLKSTSEEMLNLDFLRFYASAAIVWHHSHEFLIPEAQRATVGERTAGLALFVDLFFLISGFVIAHVYRGRVTSLPQFGRFMQRRIGRLFPLHLLTFVLAVAMWAVIGRFAHADHAPSNDPSCMVRTVFLAHAIFPGCNGLYYNGVNWSISAEMLMYILFPLLSLAAVRARGGGLFVVLGFTAFVAFLAFRVNDTARVWTDLYPPIRALPSFALGVSASYARDLLARVRGGSWLTVPLVVASTVAAMIGAPGSAQLALIVATGLSAIAADVRGEVLPLVRRLAPLGQLTYSVYLWHGFFILVLLNAAGDKLLHLSPAPMVALMMFTYAAIAIWSYLSWRYFETPARRWVDGLLGGRDKSRPAPSPVGG</sequence>
<dbReference type="AlphaFoldDB" id="A0A7Y0G9M0"/>
<dbReference type="GO" id="GO:0016747">
    <property type="term" value="F:acyltransferase activity, transferring groups other than amino-acyl groups"/>
    <property type="evidence" value="ECO:0007669"/>
    <property type="project" value="InterPro"/>
</dbReference>
<evidence type="ECO:0000313" key="4">
    <source>
        <dbReference type="Proteomes" id="UP000583556"/>
    </source>
</evidence>
<evidence type="ECO:0000313" key="3">
    <source>
        <dbReference type="EMBL" id="NML93203.1"/>
    </source>
</evidence>